<evidence type="ECO:0000256" key="1">
    <source>
        <dbReference type="SAM" id="MobiDB-lite"/>
    </source>
</evidence>
<gene>
    <name evidence="2" type="ORF">VKT23_008779</name>
</gene>
<accession>A0ABR1JIB5</accession>
<proteinExistence type="predicted"/>
<name>A0ABR1JIB5_9AGAR</name>
<reference evidence="2 3" key="1">
    <citation type="submission" date="2024-01" db="EMBL/GenBank/DDBJ databases">
        <title>A draft genome for the cacao thread blight pathogen Marasmiellus scandens.</title>
        <authorList>
            <person name="Baruah I.K."/>
            <person name="Leung J."/>
            <person name="Bukari Y."/>
            <person name="Amoako-Attah I."/>
            <person name="Meinhardt L.W."/>
            <person name="Bailey B.A."/>
            <person name="Cohen S.P."/>
        </authorList>
    </citation>
    <scope>NUCLEOTIDE SEQUENCE [LARGE SCALE GENOMIC DNA]</scope>
    <source>
        <strain evidence="2 3">GH-19</strain>
    </source>
</reference>
<feature type="compositionally biased region" description="Polar residues" evidence="1">
    <location>
        <begin position="162"/>
        <end position="200"/>
    </location>
</feature>
<evidence type="ECO:0000313" key="2">
    <source>
        <dbReference type="EMBL" id="KAK7460848.1"/>
    </source>
</evidence>
<organism evidence="2 3">
    <name type="scientific">Marasmiellus scandens</name>
    <dbReference type="NCBI Taxonomy" id="2682957"/>
    <lineage>
        <taxon>Eukaryota</taxon>
        <taxon>Fungi</taxon>
        <taxon>Dikarya</taxon>
        <taxon>Basidiomycota</taxon>
        <taxon>Agaricomycotina</taxon>
        <taxon>Agaricomycetes</taxon>
        <taxon>Agaricomycetidae</taxon>
        <taxon>Agaricales</taxon>
        <taxon>Marasmiineae</taxon>
        <taxon>Omphalotaceae</taxon>
        <taxon>Marasmiellus</taxon>
    </lineage>
</organism>
<protein>
    <submittedName>
        <fullName evidence="2">Uncharacterized protein</fullName>
    </submittedName>
</protein>
<dbReference type="Gene3D" id="2.60.120.260">
    <property type="entry name" value="Galactose-binding domain-like"/>
    <property type="match status" value="1"/>
</dbReference>
<sequence length="223" mass="23374">MSSVSNSKLTRIDDASPQILYTGSWFIGGTDREFQHTTHGAKVANATFQFTFNGTRVEIGATLDAHRDDQPDPTSNIFIDGRLVSRYAPVLSSEIQYQQTIFTSDSLVSGEHIVSMTSEIDSNSTIWLDYIDFLPSSQGPVSISESASTSGASVSSSGQAEPITTQVAPTGSVSSPTQVTESGTPVPSASETGSGDTSSAVKGNLPARIIVAMLLVAVVFGSS</sequence>
<dbReference type="Proteomes" id="UP001498398">
    <property type="component" value="Unassembled WGS sequence"/>
</dbReference>
<evidence type="ECO:0000313" key="3">
    <source>
        <dbReference type="Proteomes" id="UP001498398"/>
    </source>
</evidence>
<feature type="compositionally biased region" description="Low complexity" evidence="1">
    <location>
        <begin position="142"/>
        <end position="158"/>
    </location>
</feature>
<comment type="caution">
    <text evidence="2">The sequence shown here is derived from an EMBL/GenBank/DDBJ whole genome shotgun (WGS) entry which is preliminary data.</text>
</comment>
<keyword evidence="3" id="KW-1185">Reference proteome</keyword>
<feature type="region of interest" description="Disordered" evidence="1">
    <location>
        <begin position="142"/>
        <end position="200"/>
    </location>
</feature>
<dbReference type="EMBL" id="JBANRG010000014">
    <property type="protein sequence ID" value="KAK7460848.1"/>
    <property type="molecule type" value="Genomic_DNA"/>
</dbReference>